<comment type="caution">
    <text evidence="1">The sequence shown here is derived from an EMBL/GenBank/DDBJ whole genome shotgun (WGS) entry which is preliminary data.</text>
</comment>
<accession>A0AAV7KTE7</accession>
<dbReference type="EMBL" id="JANPWB010000016">
    <property type="protein sequence ID" value="KAJ1081834.1"/>
    <property type="molecule type" value="Genomic_DNA"/>
</dbReference>
<gene>
    <name evidence="1" type="ORF">NDU88_002007</name>
</gene>
<proteinExistence type="predicted"/>
<dbReference type="AlphaFoldDB" id="A0AAV7KTE7"/>
<reference evidence="1" key="1">
    <citation type="journal article" date="2022" name="bioRxiv">
        <title>Sequencing and chromosome-scale assembly of the giantPleurodeles waltlgenome.</title>
        <authorList>
            <person name="Brown T."/>
            <person name="Elewa A."/>
            <person name="Iarovenko S."/>
            <person name="Subramanian E."/>
            <person name="Araus A.J."/>
            <person name="Petzold A."/>
            <person name="Susuki M."/>
            <person name="Suzuki K.-i.T."/>
            <person name="Hayashi T."/>
            <person name="Toyoda A."/>
            <person name="Oliveira C."/>
            <person name="Osipova E."/>
            <person name="Leigh N.D."/>
            <person name="Simon A."/>
            <person name="Yun M.H."/>
        </authorList>
    </citation>
    <scope>NUCLEOTIDE SEQUENCE</scope>
    <source>
        <strain evidence="1">20211129_DDA</strain>
        <tissue evidence="1">Liver</tissue>
    </source>
</reference>
<keyword evidence="2" id="KW-1185">Reference proteome</keyword>
<organism evidence="1 2">
    <name type="scientific">Pleurodeles waltl</name>
    <name type="common">Iberian ribbed newt</name>
    <dbReference type="NCBI Taxonomy" id="8319"/>
    <lineage>
        <taxon>Eukaryota</taxon>
        <taxon>Metazoa</taxon>
        <taxon>Chordata</taxon>
        <taxon>Craniata</taxon>
        <taxon>Vertebrata</taxon>
        <taxon>Euteleostomi</taxon>
        <taxon>Amphibia</taxon>
        <taxon>Batrachia</taxon>
        <taxon>Caudata</taxon>
        <taxon>Salamandroidea</taxon>
        <taxon>Salamandridae</taxon>
        <taxon>Pleurodelinae</taxon>
        <taxon>Pleurodeles</taxon>
    </lineage>
</organism>
<name>A0AAV7KTE7_PLEWA</name>
<evidence type="ECO:0000313" key="1">
    <source>
        <dbReference type="EMBL" id="KAJ1081834.1"/>
    </source>
</evidence>
<dbReference type="Proteomes" id="UP001066276">
    <property type="component" value="Chromosome 12"/>
</dbReference>
<sequence length="148" mass="15940">MSKARARKADFLHMVSGCAKVCSGVKTLLFCLGSILIIDRAGERLVYFNLTATGGVVVADNFVSREIGADNGTIVSVIDKELRETFNVDGLVRHRDMDVVDKKEEVVDNVVTVAHVVDNAAVYVFIVNGAKDDVNGGIPVIDLSADEM</sequence>
<protein>
    <submittedName>
        <fullName evidence="1">Uncharacterized protein</fullName>
    </submittedName>
</protein>
<evidence type="ECO:0000313" key="2">
    <source>
        <dbReference type="Proteomes" id="UP001066276"/>
    </source>
</evidence>